<accession>W3WLN5</accession>
<organism evidence="3 4">
    <name type="scientific">Pestalotiopsis fici (strain W106-1 / CGMCC3.15140)</name>
    <dbReference type="NCBI Taxonomy" id="1229662"/>
    <lineage>
        <taxon>Eukaryota</taxon>
        <taxon>Fungi</taxon>
        <taxon>Dikarya</taxon>
        <taxon>Ascomycota</taxon>
        <taxon>Pezizomycotina</taxon>
        <taxon>Sordariomycetes</taxon>
        <taxon>Xylariomycetidae</taxon>
        <taxon>Amphisphaeriales</taxon>
        <taxon>Sporocadaceae</taxon>
        <taxon>Pestalotiopsis</taxon>
    </lineage>
</organism>
<gene>
    <name evidence="3" type="ORF">PFICI_13958</name>
</gene>
<keyword evidence="2" id="KW-0472">Membrane</keyword>
<feature type="transmembrane region" description="Helical" evidence="2">
    <location>
        <begin position="368"/>
        <end position="391"/>
    </location>
</feature>
<protein>
    <submittedName>
        <fullName evidence="3">Uncharacterized protein</fullName>
    </submittedName>
</protein>
<dbReference type="GeneID" id="19278971"/>
<dbReference type="Proteomes" id="UP000030651">
    <property type="component" value="Unassembled WGS sequence"/>
</dbReference>
<dbReference type="EMBL" id="KI912120">
    <property type="protein sequence ID" value="ETS74092.1"/>
    <property type="molecule type" value="Genomic_DNA"/>
</dbReference>
<evidence type="ECO:0000313" key="4">
    <source>
        <dbReference type="Proteomes" id="UP000030651"/>
    </source>
</evidence>
<sequence>MDIALRRPSRHELIGIKAQSMPASAPQVSEAANGPENVAGSSGSPTQAQSSDESHNCGPDPPSTDRPRSNSPQIQDDRAQEGESTGQTGNSSSSRKTKRKKSAGIWDSWSPNGIALMSLTITLLLGISAWVYQSRADKSAEEANQLAAEGNRLAAASNRIALWELCKSEEEIQNTATCIELMKSGIPSSEKRGVSHRVPMREIRYPEDFELFTRHHGLLMHLLAQRLQLNRELHAFNDNGRQQGRSEDSPIIDSGGQFNHLTDSISMSENYILALLSFMSLPESGAGDLSLTTHRERENQVLSSHSLELQYGTESECRRVQSEFYLHVPASMATGERQHPSQTDLPPFTNNPIGYLEKLIVRYSSNELAMAMCFLWTFSFWNLSLLTYYYFKALGLYYHISQRWVKFRFEFGLYADQSRKLTGYTYTCHAYHVEIPGTDAQLEV</sequence>
<keyword evidence="4" id="KW-1185">Reference proteome</keyword>
<evidence type="ECO:0000313" key="3">
    <source>
        <dbReference type="EMBL" id="ETS74092.1"/>
    </source>
</evidence>
<evidence type="ECO:0000256" key="1">
    <source>
        <dbReference type="SAM" id="MobiDB-lite"/>
    </source>
</evidence>
<dbReference type="RefSeq" id="XP_007840730.1">
    <property type="nucleotide sequence ID" value="XM_007842539.1"/>
</dbReference>
<reference evidence="4" key="1">
    <citation type="journal article" date="2015" name="BMC Genomics">
        <title>Genomic and transcriptomic analysis of the endophytic fungus Pestalotiopsis fici reveals its lifestyle and high potential for synthesis of natural products.</title>
        <authorList>
            <person name="Wang X."/>
            <person name="Zhang X."/>
            <person name="Liu L."/>
            <person name="Xiang M."/>
            <person name="Wang W."/>
            <person name="Sun X."/>
            <person name="Che Y."/>
            <person name="Guo L."/>
            <person name="Liu G."/>
            <person name="Guo L."/>
            <person name="Wang C."/>
            <person name="Yin W.B."/>
            <person name="Stadler M."/>
            <person name="Zhang X."/>
            <person name="Liu X."/>
        </authorList>
    </citation>
    <scope>NUCLEOTIDE SEQUENCE [LARGE SCALE GENOMIC DNA]</scope>
    <source>
        <strain evidence="4">W106-1 / CGMCC3.15140</strain>
    </source>
</reference>
<dbReference type="InParanoid" id="W3WLN5"/>
<feature type="compositionally biased region" description="Polar residues" evidence="1">
    <location>
        <begin position="39"/>
        <end position="51"/>
    </location>
</feature>
<evidence type="ECO:0000256" key="2">
    <source>
        <dbReference type="SAM" id="Phobius"/>
    </source>
</evidence>
<feature type="region of interest" description="Disordered" evidence="1">
    <location>
        <begin position="1"/>
        <end position="105"/>
    </location>
</feature>
<name>W3WLN5_PESFW</name>
<dbReference type="KEGG" id="pfy:PFICI_13958"/>
<keyword evidence="2" id="KW-0812">Transmembrane</keyword>
<dbReference type="AlphaFoldDB" id="W3WLN5"/>
<dbReference type="HOGENOM" id="CLU_616925_0_0_1"/>
<proteinExistence type="predicted"/>
<keyword evidence="2" id="KW-1133">Transmembrane helix</keyword>